<evidence type="ECO:0000313" key="4">
    <source>
        <dbReference type="EMBL" id="OHA67986.1"/>
    </source>
</evidence>
<feature type="signal peptide" evidence="2">
    <location>
        <begin position="1"/>
        <end position="20"/>
    </location>
</feature>
<dbReference type="Proteomes" id="UP000179258">
    <property type="component" value="Unassembled WGS sequence"/>
</dbReference>
<evidence type="ECO:0000313" key="5">
    <source>
        <dbReference type="Proteomes" id="UP000179258"/>
    </source>
</evidence>
<dbReference type="Gene3D" id="2.60.40.380">
    <property type="entry name" value="Purple acid phosphatase-like, N-terminal"/>
    <property type="match status" value="2"/>
</dbReference>
<protein>
    <recommendedName>
        <fullName evidence="3">Fibronectin type-III domain-containing protein</fullName>
    </recommendedName>
</protein>
<keyword evidence="2" id="KW-0732">Signal</keyword>
<dbReference type="PROSITE" id="PS50853">
    <property type="entry name" value="FN3"/>
    <property type="match status" value="1"/>
</dbReference>
<feature type="chain" id="PRO_5009584220" description="Fibronectin type-III domain-containing protein" evidence="2">
    <location>
        <begin position="21"/>
        <end position="316"/>
    </location>
</feature>
<name>A0A1G2R578_9BACT</name>
<feature type="compositionally biased region" description="Acidic residues" evidence="1">
    <location>
        <begin position="68"/>
        <end position="78"/>
    </location>
</feature>
<dbReference type="AlphaFoldDB" id="A0A1G2R578"/>
<dbReference type="SUPFAM" id="SSF49265">
    <property type="entry name" value="Fibronectin type III"/>
    <property type="match status" value="1"/>
</dbReference>
<accession>A0A1G2R578</accession>
<reference evidence="4 5" key="1">
    <citation type="journal article" date="2016" name="Nat. Commun.">
        <title>Thousands of microbial genomes shed light on interconnected biogeochemical processes in an aquifer system.</title>
        <authorList>
            <person name="Anantharaman K."/>
            <person name="Brown C.T."/>
            <person name="Hug L.A."/>
            <person name="Sharon I."/>
            <person name="Castelle C.J."/>
            <person name="Probst A.J."/>
            <person name="Thomas B.C."/>
            <person name="Singh A."/>
            <person name="Wilkins M.J."/>
            <person name="Karaoz U."/>
            <person name="Brodie E.L."/>
            <person name="Williams K.H."/>
            <person name="Hubbard S.S."/>
            <person name="Banfield J.F."/>
        </authorList>
    </citation>
    <scope>NUCLEOTIDE SEQUENCE [LARGE SCALE GENOMIC DNA]</scope>
</reference>
<dbReference type="EMBL" id="MHTX01000029">
    <property type="protein sequence ID" value="OHA67986.1"/>
    <property type="molecule type" value="Genomic_DNA"/>
</dbReference>
<evidence type="ECO:0000256" key="1">
    <source>
        <dbReference type="SAM" id="MobiDB-lite"/>
    </source>
</evidence>
<gene>
    <name evidence="4" type="ORF">A3D59_02530</name>
</gene>
<evidence type="ECO:0000259" key="3">
    <source>
        <dbReference type="PROSITE" id="PS50853"/>
    </source>
</evidence>
<dbReference type="InterPro" id="IPR003961">
    <property type="entry name" value="FN3_dom"/>
</dbReference>
<sequence length="316" mass="33031">MNSKILLAFVIGFTVLTMMAAPFAYAKQGGDDANHGSRVSEVAHESNKGPGHGSAVSMVARDNHGHDDDEDGDENEERDDGHDRRSRGPGNGDLEIRIRNLQQLIELLRALLAQLIAVSGGSPDTAAPVISSVAAQDIESDEAKIVWVTNEAATSKVFFSTTSPVNLATAQTKSKGGLDLNHRISLDELSASTTFFFVVESADASGNVARSAESSFTTLPAGPAISAVSASGITSSSATINWTTDRPANSRVYFSSNTAVDLNTAASVTASALVTSHRVALMGLSASTTYTFVAESTDEDGRMSRSAESSFATANP</sequence>
<proteinExistence type="predicted"/>
<dbReference type="InterPro" id="IPR036116">
    <property type="entry name" value="FN3_sf"/>
</dbReference>
<evidence type="ECO:0000256" key="2">
    <source>
        <dbReference type="SAM" id="SignalP"/>
    </source>
</evidence>
<feature type="region of interest" description="Disordered" evidence="1">
    <location>
        <begin position="28"/>
        <end position="93"/>
    </location>
</feature>
<comment type="caution">
    <text evidence="4">The sequence shown here is derived from an EMBL/GenBank/DDBJ whole genome shotgun (WGS) entry which is preliminary data.</text>
</comment>
<organism evidence="4 5">
    <name type="scientific">Candidatus Wildermuthbacteria bacterium RIFCSPHIGHO2_02_FULL_47_17</name>
    <dbReference type="NCBI Taxonomy" id="1802452"/>
    <lineage>
        <taxon>Bacteria</taxon>
        <taxon>Candidatus Wildermuthiibacteriota</taxon>
    </lineage>
</organism>
<dbReference type="CDD" id="cd00063">
    <property type="entry name" value="FN3"/>
    <property type="match status" value="1"/>
</dbReference>
<feature type="domain" description="Fibronectin type-III" evidence="3">
    <location>
        <begin position="224"/>
        <end position="316"/>
    </location>
</feature>